<sequence length="217" mass="25094">MSHLSRLIKIAAESKRQRERRKAPIPLRERVETHISEAQHTTYDVDVREALCAEAAHTRDCFSTLHSPQARHLHHKRVKRERASLHDLFNEVREATHPHIVKQAHNAQWQLFDWPLEDDPLFGAQARAFVRGVQAWVATPSLERTEALTAIKIATLAVHVMVFQGLETVAGESVEREKERGKARAEWHQDAKVRRVLMRETRGRRSRLRHCVSADEV</sequence>
<gene>
    <name evidence="1" type="ORF">CBYS24578_00013491</name>
</gene>
<evidence type="ECO:0000313" key="2">
    <source>
        <dbReference type="Proteomes" id="UP000754883"/>
    </source>
</evidence>
<protein>
    <submittedName>
        <fullName evidence="1">Uncharacterized protein</fullName>
    </submittedName>
</protein>
<organism evidence="1 2">
    <name type="scientific">Clonostachys byssicola</name>
    <dbReference type="NCBI Taxonomy" id="160290"/>
    <lineage>
        <taxon>Eukaryota</taxon>
        <taxon>Fungi</taxon>
        <taxon>Dikarya</taxon>
        <taxon>Ascomycota</taxon>
        <taxon>Pezizomycotina</taxon>
        <taxon>Sordariomycetes</taxon>
        <taxon>Hypocreomycetidae</taxon>
        <taxon>Hypocreales</taxon>
        <taxon>Bionectriaceae</taxon>
        <taxon>Clonostachys</taxon>
    </lineage>
</organism>
<dbReference type="EMBL" id="CABFNO020001527">
    <property type="protein sequence ID" value="CAG9994546.1"/>
    <property type="molecule type" value="Genomic_DNA"/>
</dbReference>
<proteinExistence type="predicted"/>
<evidence type="ECO:0000313" key="1">
    <source>
        <dbReference type="EMBL" id="CAG9994546.1"/>
    </source>
</evidence>
<comment type="caution">
    <text evidence="1">The sequence shown here is derived from an EMBL/GenBank/DDBJ whole genome shotgun (WGS) entry which is preliminary data.</text>
</comment>
<name>A0A9N9Y3X7_9HYPO</name>
<dbReference type="Proteomes" id="UP000754883">
    <property type="component" value="Unassembled WGS sequence"/>
</dbReference>
<dbReference type="OrthoDB" id="10407969at2759"/>
<keyword evidence="2" id="KW-1185">Reference proteome</keyword>
<reference evidence="1 2" key="2">
    <citation type="submission" date="2021-10" db="EMBL/GenBank/DDBJ databases">
        <authorList>
            <person name="Piombo E."/>
        </authorList>
    </citation>
    <scope>NUCLEOTIDE SEQUENCE [LARGE SCALE GENOMIC DNA]</scope>
</reference>
<dbReference type="AlphaFoldDB" id="A0A9N9Y3X7"/>
<accession>A0A9N9Y3X7</accession>
<reference evidence="2" key="1">
    <citation type="submission" date="2019-06" db="EMBL/GenBank/DDBJ databases">
        <authorList>
            <person name="Broberg M."/>
        </authorList>
    </citation>
    <scope>NUCLEOTIDE SEQUENCE [LARGE SCALE GENOMIC DNA]</scope>
</reference>